<dbReference type="AlphaFoldDB" id="A0A9N8WAD7"/>
<evidence type="ECO:0000313" key="1">
    <source>
        <dbReference type="EMBL" id="CAG8480567.1"/>
    </source>
</evidence>
<dbReference type="EMBL" id="CAJVPS010000362">
    <property type="protein sequence ID" value="CAG8480567.1"/>
    <property type="molecule type" value="Genomic_DNA"/>
</dbReference>
<keyword evidence="2" id="KW-1185">Reference proteome</keyword>
<name>A0A9N8WAD7_9GLOM</name>
<comment type="caution">
    <text evidence="1">The sequence shown here is derived from an EMBL/GenBank/DDBJ whole genome shotgun (WGS) entry which is preliminary data.</text>
</comment>
<organism evidence="1 2">
    <name type="scientific">Ambispora leptoticha</name>
    <dbReference type="NCBI Taxonomy" id="144679"/>
    <lineage>
        <taxon>Eukaryota</taxon>
        <taxon>Fungi</taxon>
        <taxon>Fungi incertae sedis</taxon>
        <taxon>Mucoromycota</taxon>
        <taxon>Glomeromycotina</taxon>
        <taxon>Glomeromycetes</taxon>
        <taxon>Archaeosporales</taxon>
        <taxon>Ambisporaceae</taxon>
        <taxon>Ambispora</taxon>
    </lineage>
</organism>
<proteinExistence type="predicted"/>
<accession>A0A9N8WAD7</accession>
<dbReference type="OrthoDB" id="2428127at2759"/>
<sequence length="519" mass="60281">MIKQPLEILEKFKLVNGTIISKYSIEQSIDTAICSPKPIIKYMKSQNIKISHSSKICDSFMLSSGLEIDENSVEDLKKFFMLFNMNYRKYSENPILNDLETYDVYCEITSEQASIEYSIQSIKITTELKDDIEEALESNTPIEDLKNVFDKFGHIFTTKIIIGDKLQRIVRFNREKNKNENESPIYLSEFNVTDNDLLENEILNRWKEEIHPHDPLYLWMSNGDPIEISQIPKWLDTIPLFETEWHIIKRIVIPMYKILDINQQKKIERLFSKQDHILMTGTTTILAINTETGYQRITFDNGLKSSNYQIFGKVVDVNGQIIPNFYVKFCLKSEYGFSIDWIRTNSKSLQTSYELKWLLIGCPSEIGYFDSTTRDKEIKTGSTELKITSKKKAALENEEITQQWSCRINVDKSLSPTSVVSFNVEYPTTRKTPTFTASYQISQGSIIEVKVEPIKDEYVECLNENDEITVTIQCDFIMDRDIVNTGKTVLSIIYKVKGQKFDYVFVNRVVKIVRVTLKD</sequence>
<gene>
    <name evidence="1" type="ORF">ALEPTO_LOCUS2468</name>
</gene>
<evidence type="ECO:0000313" key="2">
    <source>
        <dbReference type="Proteomes" id="UP000789508"/>
    </source>
</evidence>
<protein>
    <submittedName>
        <fullName evidence="1">2355_t:CDS:1</fullName>
    </submittedName>
</protein>
<reference evidence="1" key="1">
    <citation type="submission" date="2021-06" db="EMBL/GenBank/DDBJ databases">
        <authorList>
            <person name="Kallberg Y."/>
            <person name="Tangrot J."/>
            <person name="Rosling A."/>
        </authorList>
    </citation>
    <scope>NUCLEOTIDE SEQUENCE</scope>
    <source>
        <strain evidence="1">FL130A</strain>
    </source>
</reference>
<dbReference type="Proteomes" id="UP000789508">
    <property type="component" value="Unassembled WGS sequence"/>
</dbReference>